<dbReference type="NCBIfam" id="NF037968">
    <property type="entry name" value="SemiSWEET_2"/>
    <property type="match status" value="1"/>
</dbReference>
<evidence type="ECO:0000256" key="1">
    <source>
        <dbReference type="SAM" id="Phobius"/>
    </source>
</evidence>
<feature type="transmembrane region" description="Helical" evidence="1">
    <location>
        <begin position="62"/>
        <end position="81"/>
    </location>
</feature>
<dbReference type="InterPro" id="IPR047662">
    <property type="entry name" value="SemiSWEET"/>
</dbReference>
<dbReference type="EMBL" id="JBHULZ010000002">
    <property type="protein sequence ID" value="MFD2696440.1"/>
    <property type="molecule type" value="Genomic_DNA"/>
</dbReference>
<keyword evidence="1" id="KW-0472">Membrane</keyword>
<reference evidence="3" key="1">
    <citation type="journal article" date="2019" name="Int. J. Syst. Evol. Microbiol.">
        <title>The Global Catalogue of Microorganisms (GCM) 10K type strain sequencing project: providing services to taxonomists for standard genome sequencing and annotation.</title>
        <authorList>
            <consortium name="The Broad Institute Genomics Platform"/>
            <consortium name="The Broad Institute Genome Sequencing Center for Infectious Disease"/>
            <person name="Wu L."/>
            <person name="Ma J."/>
        </authorList>
    </citation>
    <scope>NUCLEOTIDE SEQUENCE [LARGE SCALE GENOMIC DNA]</scope>
    <source>
        <strain evidence="3">KCTC 42255</strain>
    </source>
</reference>
<evidence type="ECO:0000313" key="3">
    <source>
        <dbReference type="Proteomes" id="UP001597357"/>
    </source>
</evidence>
<accession>A0ABW5SD11</accession>
<dbReference type="RefSeq" id="WP_379042536.1">
    <property type="nucleotide sequence ID" value="NZ_JBHULZ010000002.1"/>
</dbReference>
<comment type="caution">
    <text evidence="2">The sequence shown here is derived from an EMBL/GenBank/DDBJ whole genome shotgun (WGS) entry which is preliminary data.</text>
</comment>
<feature type="transmembrane region" description="Helical" evidence="1">
    <location>
        <begin position="6"/>
        <end position="27"/>
    </location>
</feature>
<proteinExistence type="predicted"/>
<keyword evidence="3" id="KW-1185">Reference proteome</keyword>
<keyword evidence="1" id="KW-0812">Transmembrane</keyword>
<feature type="transmembrane region" description="Helical" evidence="1">
    <location>
        <begin position="39"/>
        <end position="56"/>
    </location>
</feature>
<keyword evidence="2" id="KW-0762">Sugar transport</keyword>
<keyword evidence="1" id="KW-1133">Transmembrane helix</keyword>
<dbReference type="InterPro" id="IPR004316">
    <property type="entry name" value="SWEET_rpt"/>
</dbReference>
<dbReference type="Proteomes" id="UP001597357">
    <property type="component" value="Unassembled WGS sequence"/>
</dbReference>
<protein>
    <submittedName>
        <fullName evidence="2">SemiSWEET family sugar transporter</fullName>
    </submittedName>
</protein>
<evidence type="ECO:0000313" key="2">
    <source>
        <dbReference type="EMBL" id="MFD2696440.1"/>
    </source>
</evidence>
<name>A0ABW5SD11_9FLAO</name>
<sequence>MNWLTVLGLVAGVCTTSAIIPQLYKAWRSKKVADLSPKMFFILTMGVGLWTVYGVLRDDLAIILTNGISFSLNATMLVLYFRYKTKN</sequence>
<dbReference type="Gene3D" id="1.20.1280.290">
    <property type="match status" value="1"/>
</dbReference>
<gene>
    <name evidence="2" type="ORF">ACFSQ0_00370</name>
</gene>
<keyword evidence="2" id="KW-0813">Transport</keyword>
<organism evidence="2 3">
    <name type="scientific">Mesonia sediminis</name>
    <dbReference type="NCBI Taxonomy" id="1703946"/>
    <lineage>
        <taxon>Bacteria</taxon>
        <taxon>Pseudomonadati</taxon>
        <taxon>Bacteroidota</taxon>
        <taxon>Flavobacteriia</taxon>
        <taxon>Flavobacteriales</taxon>
        <taxon>Flavobacteriaceae</taxon>
        <taxon>Mesonia</taxon>
    </lineage>
</organism>
<dbReference type="Pfam" id="PF03083">
    <property type="entry name" value="MtN3_slv"/>
    <property type="match status" value="1"/>
</dbReference>